<dbReference type="EMBL" id="QTUJ01000002">
    <property type="protein sequence ID" value="REF69724.1"/>
    <property type="molecule type" value="Genomic_DNA"/>
</dbReference>
<accession>A0A3D9XH18</accession>
<keyword evidence="4" id="KW-1003">Cell membrane</keyword>
<keyword evidence="11" id="KW-1185">Reference proteome</keyword>
<feature type="transmembrane region" description="Helical" evidence="8">
    <location>
        <begin position="185"/>
        <end position="201"/>
    </location>
</feature>
<keyword evidence="3" id="KW-0813">Transport</keyword>
<sequence>MSAQAGLAAQPSHSPDQSRALLRSPAQCLRHGFLQALPFILVLLPFGMLFGVVATDAGLDLPQILGFTVLVLAGASQFTAVQLLTDQAPALVVIVSAIAVNLRMAMYSASLVPWLGGARPRDRAWISYVLIDQTYALAIQHYEKHPRLSMGQRIGYFLGAALATCPFWLLATLLGVWLGNAIPEGWALDFAMPVTFLALIAPMLRSPAHVAAALVAVVASLAFAFLPSGLGLFVAAPLAMLAGAGVEVLMERRNGARL</sequence>
<dbReference type="GO" id="GO:1903785">
    <property type="term" value="P:L-valine transmembrane transport"/>
    <property type="evidence" value="ECO:0007669"/>
    <property type="project" value="TreeGrafter"/>
</dbReference>
<dbReference type="OrthoDB" id="3579489at2"/>
<feature type="transmembrane region" description="Helical" evidence="8">
    <location>
        <begin position="208"/>
        <end position="226"/>
    </location>
</feature>
<dbReference type="Pfam" id="PF03591">
    <property type="entry name" value="AzlC"/>
    <property type="match status" value="1"/>
</dbReference>
<feature type="transmembrane region" description="Helical" evidence="8">
    <location>
        <begin position="32"/>
        <end position="52"/>
    </location>
</feature>
<feature type="transmembrane region" description="Helical" evidence="8">
    <location>
        <begin position="64"/>
        <end position="84"/>
    </location>
</feature>
<dbReference type="Proteomes" id="UP000256794">
    <property type="component" value="Unassembled WGS sequence"/>
</dbReference>
<dbReference type="RefSeq" id="WP_083539059.1">
    <property type="nucleotide sequence ID" value="NZ_CP035284.1"/>
</dbReference>
<feature type="transmembrane region" description="Helical" evidence="8">
    <location>
        <begin position="154"/>
        <end position="179"/>
    </location>
</feature>
<dbReference type="PANTHER" id="PTHR34979">
    <property type="entry name" value="INNER MEMBRANE PROTEIN YGAZ"/>
    <property type="match status" value="1"/>
</dbReference>
<dbReference type="PANTHER" id="PTHR34979:SF1">
    <property type="entry name" value="INNER MEMBRANE PROTEIN YGAZ"/>
    <property type="match status" value="1"/>
</dbReference>
<evidence type="ECO:0000256" key="3">
    <source>
        <dbReference type="ARBA" id="ARBA00022448"/>
    </source>
</evidence>
<name>A0A369TWD5_PARVE</name>
<evidence type="ECO:0000256" key="5">
    <source>
        <dbReference type="ARBA" id="ARBA00022692"/>
    </source>
</evidence>
<dbReference type="InterPro" id="IPR011606">
    <property type="entry name" value="Brnchd-chn_aa_trnsp_permease"/>
</dbReference>
<comment type="subcellular location">
    <subcellularLocation>
        <location evidence="1">Cell membrane</location>
        <topology evidence="1">Multi-pass membrane protein</topology>
    </subcellularLocation>
</comment>
<evidence type="ECO:0000256" key="2">
    <source>
        <dbReference type="ARBA" id="ARBA00010735"/>
    </source>
</evidence>
<comment type="similarity">
    <text evidence="2">Belongs to the AzlC family.</text>
</comment>
<accession>A0A369TWD5</accession>
<evidence type="ECO:0000256" key="4">
    <source>
        <dbReference type="ARBA" id="ARBA00022475"/>
    </source>
</evidence>
<keyword evidence="6 8" id="KW-1133">Transmembrane helix</keyword>
<gene>
    <name evidence="10" type="ORF">ATH84_10085</name>
    <name evidence="9" type="ORF">BDD41_2437</name>
</gene>
<evidence type="ECO:0000313" key="10">
    <source>
        <dbReference type="EMBL" id="REG52434.1"/>
    </source>
</evidence>
<dbReference type="AlphaFoldDB" id="A0A369TWD5"/>
<organism evidence="9 12">
    <name type="scientific">Paracoccus versutus</name>
    <name type="common">Thiobacillus versutus</name>
    <dbReference type="NCBI Taxonomy" id="34007"/>
    <lineage>
        <taxon>Bacteria</taxon>
        <taxon>Pseudomonadati</taxon>
        <taxon>Pseudomonadota</taxon>
        <taxon>Alphaproteobacteria</taxon>
        <taxon>Rhodobacterales</taxon>
        <taxon>Paracoccaceae</taxon>
        <taxon>Paracoccus</taxon>
    </lineage>
</organism>
<evidence type="ECO:0000313" key="12">
    <source>
        <dbReference type="Proteomes" id="UP000256941"/>
    </source>
</evidence>
<protein>
    <submittedName>
        <fullName evidence="9">4-azaleucine resistance transporter AzlC</fullName>
    </submittedName>
</protein>
<evidence type="ECO:0000313" key="11">
    <source>
        <dbReference type="Proteomes" id="UP000256794"/>
    </source>
</evidence>
<evidence type="ECO:0000256" key="6">
    <source>
        <dbReference type="ARBA" id="ARBA00022989"/>
    </source>
</evidence>
<reference evidence="11 12" key="1">
    <citation type="submission" date="2018-08" db="EMBL/GenBank/DDBJ databases">
        <title>Genomic Encyclopedia of Archaeal and Bacterial Type Strains, Phase II (KMG-II): from individual species to whole genera.</title>
        <authorList>
            <person name="Goeker M."/>
        </authorList>
    </citation>
    <scope>NUCLEOTIDE SEQUENCE [LARGE SCALE GENOMIC DNA]</scope>
    <source>
        <strain evidence="9 12">DSM 17099</strain>
        <strain evidence="10 11">DSM 582</strain>
    </source>
</reference>
<evidence type="ECO:0000313" key="9">
    <source>
        <dbReference type="EMBL" id="REF69724.1"/>
    </source>
</evidence>
<evidence type="ECO:0000256" key="8">
    <source>
        <dbReference type="SAM" id="Phobius"/>
    </source>
</evidence>
<comment type="caution">
    <text evidence="9">The sequence shown here is derived from an EMBL/GenBank/DDBJ whole genome shotgun (WGS) entry which is preliminary data.</text>
</comment>
<dbReference type="GO" id="GO:0005886">
    <property type="term" value="C:plasma membrane"/>
    <property type="evidence" value="ECO:0007669"/>
    <property type="project" value="UniProtKB-SubCell"/>
</dbReference>
<proteinExistence type="inferred from homology"/>
<evidence type="ECO:0000256" key="1">
    <source>
        <dbReference type="ARBA" id="ARBA00004651"/>
    </source>
</evidence>
<dbReference type="EMBL" id="QUMX01000008">
    <property type="protein sequence ID" value="REG52434.1"/>
    <property type="molecule type" value="Genomic_DNA"/>
</dbReference>
<keyword evidence="7 8" id="KW-0472">Membrane</keyword>
<dbReference type="Proteomes" id="UP000256941">
    <property type="component" value="Unassembled WGS sequence"/>
</dbReference>
<evidence type="ECO:0000256" key="7">
    <source>
        <dbReference type="ARBA" id="ARBA00023136"/>
    </source>
</evidence>
<keyword evidence="5 8" id="KW-0812">Transmembrane</keyword>
<feature type="transmembrane region" description="Helical" evidence="8">
    <location>
        <begin position="91"/>
        <end position="112"/>
    </location>
</feature>